<dbReference type="EC" id="2.3.1.-" evidence="4"/>
<proteinExistence type="predicted"/>
<feature type="domain" description="N-acetyltransferase" evidence="3">
    <location>
        <begin position="1"/>
        <end position="141"/>
    </location>
</feature>
<dbReference type="InterPro" id="IPR000182">
    <property type="entry name" value="GNAT_dom"/>
</dbReference>
<dbReference type="PANTHER" id="PTHR43800">
    <property type="entry name" value="PEPTIDYL-LYSINE N-ACETYLTRANSFERASE YJAB"/>
    <property type="match status" value="1"/>
</dbReference>
<evidence type="ECO:0000313" key="5">
    <source>
        <dbReference type="Proteomes" id="UP001176021"/>
    </source>
</evidence>
<evidence type="ECO:0000256" key="1">
    <source>
        <dbReference type="ARBA" id="ARBA00022679"/>
    </source>
</evidence>
<name>A0ABT8QSM9_9FIRM</name>
<gene>
    <name evidence="4" type="ORF">M8H41_14955</name>
</gene>
<dbReference type="PANTHER" id="PTHR43800:SF1">
    <property type="entry name" value="PEPTIDYL-LYSINE N-ACETYLTRANSFERASE YJAB"/>
    <property type="match status" value="1"/>
</dbReference>
<dbReference type="RefSeq" id="WP_252469885.1">
    <property type="nucleotide sequence ID" value="NZ_JAMHFY010000012.1"/>
</dbReference>
<keyword evidence="1 4" id="KW-0808">Transferase</keyword>
<dbReference type="PROSITE" id="PS51186">
    <property type="entry name" value="GNAT"/>
    <property type="match status" value="1"/>
</dbReference>
<dbReference type="Pfam" id="PF13508">
    <property type="entry name" value="Acetyltransf_7"/>
    <property type="match status" value="1"/>
</dbReference>
<protein>
    <submittedName>
        <fullName evidence="4">GNAT family N-acetyltransferase</fullName>
        <ecNumber evidence="4">2.3.1.-</ecNumber>
    </submittedName>
</protein>
<keyword evidence="2 4" id="KW-0012">Acyltransferase</keyword>
<organism evidence="4 5">
    <name type="scientific">Desulfosporosinus nitroreducens</name>
    <dbReference type="NCBI Taxonomy" id="2018668"/>
    <lineage>
        <taxon>Bacteria</taxon>
        <taxon>Bacillati</taxon>
        <taxon>Bacillota</taxon>
        <taxon>Clostridia</taxon>
        <taxon>Eubacteriales</taxon>
        <taxon>Desulfitobacteriaceae</taxon>
        <taxon>Desulfosporosinus</taxon>
    </lineage>
</organism>
<dbReference type="InterPro" id="IPR016181">
    <property type="entry name" value="Acyl_CoA_acyltransferase"/>
</dbReference>
<reference evidence="4" key="1">
    <citation type="submission" date="2022-05" db="EMBL/GenBank/DDBJ databases">
        <title>Expanded diversity of anoxic marine methylotrophy in a Black Sea sulfate reducing microorganism.</title>
        <authorList>
            <person name="Fischer P.Q."/>
            <person name="Stams A.J.M."/>
            <person name="Villanueva L."/>
            <person name="Sousa D.Z."/>
        </authorList>
    </citation>
    <scope>NUCLEOTIDE SEQUENCE</scope>
    <source>
        <strain evidence="4">P130</strain>
    </source>
</reference>
<evidence type="ECO:0000313" key="4">
    <source>
        <dbReference type="EMBL" id="MDO0824140.1"/>
    </source>
</evidence>
<dbReference type="SUPFAM" id="SSF55729">
    <property type="entry name" value="Acyl-CoA N-acyltransferases (Nat)"/>
    <property type="match status" value="1"/>
</dbReference>
<accession>A0ABT8QSM9</accession>
<dbReference type="Gene3D" id="3.40.630.30">
    <property type="match status" value="1"/>
</dbReference>
<dbReference type="Proteomes" id="UP001176021">
    <property type="component" value="Unassembled WGS sequence"/>
</dbReference>
<keyword evidence="5" id="KW-1185">Reference proteome</keyword>
<sequence length="141" mass="16233">MIIRKFEHFDTEELVELWYNASVIAHSFIPKEMWESHKGELRNKYLPIAETWVAEESGLLIGFISILENYIGGLFVTPTKQGLGVGTKLIEQAKLENMQLKVGVYSKNIDARRFYTKNGFTYWSEEVQPETGEIVINMALD</sequence>
<dbReference type="CDD" id="cd04301">
    <property type="entry name" value="NAT_SF"/>
    <property type="match status" value="1"/>
</dbReference>
<comment type="caution">
    <text evidence="4">The sequence shown here is derived from an EMBL/GenBank/DDBJ whole genome shotgun (WGS) entry which is preliminary data.</text>
</comment>
<evidence type="ECO:0000259" key="3">
    <source>
        <dbReference type="PROSITE" id="PS51186"/>
    </source>
</evidence>
<dbReference type="GO" id="GO:0016746">
    <property type="term" value="F:acyltransferase activity"/>
    <property type="evidence" value="ECO:0007669"/>
    <property type="project" value="UniProtKB-KW"/>
</dbReference>
<evidence type="ECO:0000256" key="2">
    <source>
        <dbReference type="ARBA" id="ARBA00023315"/>
    </source>
</evidence>
<dbReference type="EMBL" id="JAMJEV010000012">
    <property type="protein sequence ID" value="MDO0824140.1"/>
    <property type="molecule type" value="Genomic_DNA"/>
</dbReference>